<evidence type="ECO:0000256" key="4">
    <source>
        <dbReference type="ARBA" id="ARBA00022989"/>
    </source>
</evidence>
<feature type="transmembrane region" description="Helical" evidence="6">
    <location>
        <begin position="41"/>
        <end position="59"/>
    </location>
</feature>
<dbReference type="GO" id="GO:0022857">
    <property type="term" value="F:transmembrane transporter activity"/>
    <property type="evidence" value="ECO:0007669"/>
    <property type="project" value="InterPro"/>
</dbReference>
<dbReference type="SUPFAM" id="SSF103473">
    <property type="entry name" value="MFS general substrate transporter"/>
    <property type="match status" value="1"/>
</dbReference>
<feature type="transmembrane region" description="Helical" evidence="6">
    <location>
        <begin position="306"/>
        <end position="323"/>
    </location>
</feature>
<feature type="transmembrane region" description="Helical" evidence="6">
    <location>
        <begin position="79"/>
        <end position="100"/>
    </location>
</feature>
<feature type="transmembrane region" description="Helical" evidence="6">
    <location>
        <begin position="400"/>
        <end position="420"/>
    </location>
</feature>
<feature type="transmembrane region" description="Helical" evidence="6">
    <location>
        <begin position="522"/>
        <end position="541"/>
    </location>
</feature>
<name>A0A3E2GYE6_SCYLI</name>
<feature type="non-terminal residue" evidence="8">
    <location>
        <position position="582"/>
    </location>
</feature>
<feature type="transmembrane region" description="Helical" evidence="6">
    <location>
        <begin position="343"/>
        <end position="364"/>
    </location>
</feature>
<feature type="transmembrane region" description="Helical" evidence="6">
    <location>
        <begin position="236"/>
        <end position="257"/>
    </location>
</feature>
<dbReference type="GO" id="GO:0005886">
    <property type="term" value="C:plasma membrane"/>
    <property type="evidence" value="ECO:0007669"/>
    <property type="project" value="TreeGrafter"/>
</dbReference>
<feature type="transmembrane region" description="Helical" evidence="6">
    <location>
        <begin position="107"/>
        <end position="126"/>
    </location>
</feature>
<keyword evidence="4 6" id="KW-1133">Transmembrane helix</keyword>
<evidence type="ECO:0000256" key="1">
    <source>
        <dbReference type="ARBA" id="ARBA00004141"/>
    </source>
</evidence>
<evidence type="ECO:0000256" key="3">
    <source>
        <dbReference type="ARBA" id="ARBA00022692"/>
    </source>
</evidence>
<organism evidence="8 9">
    <name type="scientific">Scytalidium lignicola</name>
    <name type="common">Hyphomycete</name>
    <dbReference type="NCBI Taxonomy" id="5539"/>
    <lineage>
        <taxon>Eukaryota</taxon>
        <taxon>Fungi</taxon>
        <taxon>Dikarya</taxon>
        <taxon>Ascomycota</taxon>
        <taxon>Pezizomycotina</taxon>
        <taxon>Leotiomycetes</taxon>
        <taxon>Leotiomycetes incertae sedis</taxon>
        <taxon>Scytalidium</taxon>
    </lineage>
</organism>
<dbReference type="Pfam" id="PF06609">
    <property type="entry name" value="TRI12"/>
    <property type="match status" value="1"/>
</dbReference>
<keyword evidence="3 6" id="KW-0812">Transmembrane</keyword>
<feature type="non-terminal residue" evidence="8">
    <location>
        <position position="1"/>
    </location>
</feature>
<evidence type="ECO:0000256" key="2">
    <source>
        <dbReference type="ARBA" id="ARBA00022448"/>
    </source>
</evidence>
<dbReference type="InterPro" id="IPR020846">
    <property type="entry name" value="MFS_dom"/>
</dbReference>
<accession>A0A3E2GYE6</accession>
<comment type="caution">
    <text evidence="8">The sequence shown here is derived from an EMBL/GenBank/DDBJ whole genome shotgun (WGS) entry which is preliminary data.</text>
</comment>
<feature type="domain" description="Major facilitator superfamily (MFS) profile" evidence="7">
    <location>
        <begin position="43"/>
        <end position="509"/>
    </location>
</feature>
<dbReference type="AlphaFoldDB" id="A0A3E2GYE6"/>
<dbReference type="OrthoDB" id="4139357at2759"/>
<dbReference type="InterPro" id="IPR010573">
    <property type="entry name" value="MFS_Str1/Tri12-like"/>
</dbReference>
<keyword evidence="9" id="KW-1185">Reference proteome</keyword>
<evidence type="ECO:0000256" key="5">
    <source>
        <dbReference type="ARBA" id="ARBA00023136"/>
    </source>
</evidence>
<keyword evidence="5 6" id="KW-0472">Membrane</keyword>
<feature type="transmembrane region" description="Helical" evidence="6">
    <location>
        <begin position="195"/>
        <end position="216"/>
    </location>
</feature>
<evidence type="ECO:0000259" key="7">
    <source>
        <dbReference type="PROSITE" id="PS50850"/>
    </source>
</evidence>
<proteinExistence type="predicted"/>
<sequence>MAADTRAKAEDVIPASVIEIEHGNRSLSSEEDEVHVTLKTWVVVFILSMGYGLSFWPIPVMSAIQSQIATELHAANKDIWFIPAWTLSITVCFMIAGANTDLLGRRWFLVGGNIVCVVGHIVIGTAKTADAVIAGMAIAGFGGANCQMAAFALSELLPNKWRHIGVVLSDVETFIAVTVAPVSARFGYENGSWRWNFYVAAIAQFLSFLGLFLMYFPPAHPLGLPFKRVIRELDYVGMFLFVAGSLPVLMGIVYTTVVSSSDAHVVAPLVVGFFFLVLFALWETYGNSKHPLAPTYVFTSSWGRDFTAPCIVVAVVNMFYYSSSILWPTMISEFYANGSDWRYGILLSVVQGLAITFGATLLALFGSKIKYWQWQLTASVFVMVIFGVLLALGTPNNKGLMIAFVFLSQAGYGWAIYLSIAISQMGVEHKNLGLSGGLSGAARFAGGSIATAVYTTVLRNTVSKWTTKLVPSAVEAAGLSVSDVPSLLQLVGSPALATTYSPVIVSAVADAVQHAYEHGVQLVAYTSLAFGLVGLIACLCCKDVNSKMNNTIETFIAGEEEKAHIHADHELENRHDAQEMEK</sequence>
<keyword evidence="2" id="KW-0813">Transport</keyword>
<dbReference type="OMA" id="FGRRWFI"/>
<feature type="transmembrane region" description="Helical" evidence="6">
    <location>
        <begin position="263"/>
        <end position="285"/>
    </location>
</feature>
<evidence type="ECO:0000313" key="9">
    <source>
        <dbReference type="Proteomes" id="UP000258309"/>
    </source>
</evidence>
<dbReference type="PANTHER" id="PTHR23501">
    <property type="entry name" value="MAJOR FACILITATOR SUPERFAMILY"/>
    <property type="match status" value="1"/>
</dbReference>
<feature type="transmembrane region" description="Helical" evidence="6">
    <location>
        <begin position="376"/>
        <end position="394"/>
    </location>
</feature>
<comment type="subcellular location">
    <subcellularLocation>
        <location evidence="1">Membrane</location>
        <topology evidence="1">Multi-pass membrane protein</topology>
    </subcellularLocation>
</comment>
<feature type="transmembrane region" description="Helical" evidence="6">
    <location>
        <begin position="132"/>
        <end position="153"/>
    </location>
</feature>
<dbReference type="EMBL" id="NCSJ02000291">
    <property type="protein sequence ID" value="RFU26002.1"/>
    <property type="molecule type" value="Genomic_DNA"/>
</dbReference>
<dbReference type="Proteomes" id="UP000258309">
    <property type="component" value="Unassembled WGS sequence"/>
</dbReference>
<dbReference type="PANTHER" id="PTHR23501:SF195">
    <property type="entry name" value="PEP5"/>
    <property type="match status" value="1"/>
</dbReference>
<protein>
    <recommendedName>
        <fullName evidence="7">Major facilitator superfamily (MFS) profile domain-containing protein</fullName>
    </recommendedName>
</protein>
<dbReference type="PROSITE" id="PS50850">
    <property type="entry name" value="MFS"/>
    <property type="match status" value="1"/>
</dbReference>
<dbReference type="InterPro" id="IPR036259">
    <property type="entry name" value="MFS_trans_sf"/>
</dbReference>
<gene>
    <name evidence="8" type="ORF">B7463_g10328</name>
</gene>
<evidence type="ECO:0000313" key="8">
    <source>
        <dbReference type="EMBL" id="RFU26002.1"/>
    </source>
</evidence>
<reference evidence="8 9" key="1">
    <citation type="submission" date="2018-05" db="EMBL/GenBank/DDBJ databases">
        <title>Draft genome sequence of Scytalidium lignicola DSM 105466, a ubiquitous saprotrophic fungus.</title>
        <authorList>
            <person name="Buettner E."/>
            <person name="Gebauer A.M."/>
            <person name="Hofrichter M."/>
            <person name="Liers C."/>
            <person name="Kellner H."/>
        </authorList>
    </citation>
    <scope>NUCLEOTIDE SEQUENCE [LARGE SCALE GENOMIC DNA]</scope>
    <source>
        <strain evidence="8 9">DSM 105466</strain>
    </source>
</reference>
<dbReference type="Gene3D" id="1.20.1250.20">
    <property type="entry name" value="MFS general substrate transporter like domains"/>
    <property type="match status" value="2"/>
</dbReference>
<evidence type="ECO:0000256" key="6">
    <source>
        <dbReference type="SAM" id="Phobius"/>
    </source>
</evidence>